<feature type="compositionally biased region" description="Acidic residues" evidence="2">
    <location>
        <begin position="850"/>
        <end position="864"/>
    </location>
</feature>
<dbReference type="Proteomes" id="UP000799302">
    <property type="component" value="Unassembled WGS sequence"/>
</dbReference>
<keyword evidence="5" id="KW-1185">Reference proteome</keyword>
<dbReference type="Pfam" id="PF19314">
    <property type="entry name" value="DUF5917"/>
    <property type="match status" value="1"/>
</dbReference>
<dbReference type="InterPro" id="IPR045669">
    <property type="entry name" value="FHIP_C"/>
</dbReference>
<reference evidence="4" key="1">
    <citation type="journal article" date="2020" name="Stud. Mycol.">
        <title>101 Dothideomycetes genomes: a test case for predicting lifestyles and emergence of pathogens.</title>
        <authorList>
            <person name="Haridas S."/>
            <person name="Albert R."/>
            <person name="Binder M."/>
            <person name="Bloem J."/>
            <person name="Labutti K."/>
            <person name="Salamov A."/>
            <person name="Andreopoulos B."/>
            <person name="Baker S."/>
            <person name="Barry K."/>
            <person name="Bills G."/>
            <person name="Bluhm B."/>
            <person name="Cannon C."/>
            <person name="Castanera R."/>
            <person name="Culley D."/>
            <person name="Daum C."/>
            <person name="Ezra D."/>
            <person name="Gonzalez J."/>
            <person name="Henrissat B."/>
            <person name="Kuo A."/>
            <person name="Liang C."/>
            <person name="Lipzen A."/>
            <person name="Lutzoni F."/>
            <person name="Magnuson J."/>
            <person name="Mondo S."/>
            <person name="Nolan M."/>
            <person name="Ohm R."/>
            <person name="Pangilinan J."/>
            <person name="Park H.-J."/>
            <person name="Ramirez L."/>
            <person name="Alfaro M."/>
            <person name="Sun H."/>
            <person name="Tritt A."/>
            <person name="Yoshinaga Y."/>
            <person name="Zwiers L.-H."/>
            <person name="Turgeon B."/>
            <person name="Goodwin S."/>
            <person name="Spatafora J."/>
            <person name="Crous P."/>
            <person name="Grigoriev I."/>
        </authorList>
    </citation>
    <scope>NUCLEOTIDE SEQUENCE</scope>
    <source>
        <strain evidence="4">CBS 115976</strain>
    </source>
</reference>
<feature type="region of interest" description="Disordered" evidence="2">
    <location>
        <begin position="705"/>
        <end position="805"/>
    </location>
</feature>
<dbReference type="PANTHER" id="PTHR21705:SF11">
    <property type="entry name" value="FHIP FAMILY PROTEIN CG3558"/>
    <property type="match status" value="1"/>
</dbReference>
<evidence type="ECO:0000256" key="2">
    <source>
        <dbReference type="SAM" id="MobiDB-lite"/>
    </source>
</evidence>
<organism evidence="4 5">
    <name type="scientific">Microthyrium microscopicum</name>
    <dbReference type="NCBI Taxonomy" id="703497"/>
    <lineage>
        <taxon>Eukaryota</taxon>
        <taxon>Fungi</taxon>
        <taxon>Dikarya</taxon>
        <taxon>Ascomycota</taxon>
        <taxon>Pezizomycotina</taxon>
        <taxon>Dothideomycetes</taxon>
        <taxon>Dothideomycetes incertae sedis</taxon>
        <taxon>Microthyriales</taxon>
        <taxon>Microthyriaceae</taxon>
        <taxon>Microthyrium</taxon>
    </lineage>
</organism>
<gene>
    <name evidence="4" type="ORF">BT63DRAFT_449410</name>
</gene>
<feature type="compositionally biased region" description="Low complexity" evidence="2">
    <location>
        <begin position="784"/>
        <end position="800"/>
    </location>
</feature>
<proteinExistence type="inferred from homology"/>
<name>A0A6A6UQ51_9PEZI</name>
<sequence length="908" mass="99619">MDFWSRLIGGARLGDGKASAASNPQQRLQRFRRHFEQIRSTYDKTPLLQSDSAAAESIRSNLSRLTTILQDESRAPQPHTCLSFVDSANLYTTIGRIGAVAQNEGIIREAAAFFSVLVDSDDEEFLSNRRFARALMTFVDRTCGSGNLYVGEETEGEIIELLFGIAAKIRLEPQLLNVWFSTSGARAPVAGDQGLQNAFVGVTSKEDFPLCYQLIDHVHHEGRMGDFARTGLLYVFETASRSQALEQWIIESDLPTLMASGLGALYSQLSRKLSIIHPQRSLPVILQLSDYLSLAPPVEAESLFSEYLQGHLETFLSYLTFWQDVLEHCTSADVKQTLLDHFQILFLQQLLYPSLLESSDVDGGSSVAVLTYVRQILVTLDHPEFVHLVLQYLLALPQEVGMEMSVVSLSHYAANKRKSLLLLAKTTNEEDDASPDLFNLADLVQSSIRSSNVQTTIAALKLMTILLHKDHKYALNSIINTERPLQESTQRTYGGLNAEVQAYITVAEDIAGETGLDEAYESHVKDAQRHVELHCCSTPLLTLESLGIPSMNALSNANASNATNAPPHALQHGDLFITQILSLVENFLTNNVELNLSLTEVILTLASCPQLRLEDWAAVDPQQYHFTESAPANDDGDLTDLQRLQLARRQPTWSPKATPLLLNTFHRLATNLTSLRPLFPSLSQLINTRKQAFRLHDEISEAIIASPASRPPLPSTPSRNEFPATPTPSRSLGEALQSRLFPGRTADSSPRSDSPRGLSPRGRTPARPDLRVGPTSSPSPGQRAASFFGSPAAGHAGSPARTVSGEARPVVVGHAPEELLSDIIEGANSELLGKKIMFPLQSTGKVQEGDVAEESEVGEEDEEKETGPKIEVSLSHVLTNIVILQEFILELAAVMQVRASLFGEVVFA</sequence>
<dbReference type="OrthoDB" id="5350595at2759"/>
<evidence type="ECO:0000313" key="4">
    <source>
        <dbReference type="EMBL" id="KAF2674419.1"/>
    </source>
</evidence>
<feature type="region of interest" description="Disordered" evidence="2">
    <location>
        <begin position="846"/>
        <end position="868"/>
    </location>
</feature>
<protein>
    <recommendedName>
        <fullName evidence="3">FHF complex subunit HOOK-interacting protein C-terminal domain-containing protein</fullName>
    </recommendedName>
</protein>
<evidence type="ECO:0000313" key="5">
    <source>
        <dbReference type="Proteomes" id="UP000799302"/>
    </source>
</evidence>
<evidence type="ECO:0000256" key="1">
    <source>
        <dbReference type="ARBA" id="ARBA00024336"/>
    </source>
</evidence>
<accession>A0A6A6UQ51</accession>
<dbReference type="AlphaFoldDB" id="A0A6A6UQ51"/>
<dbReference type="PANTHER" id="PTHR21705">
    <property type="entry name" value="RAI16 PROTEIN-RELATED"/>
    <property type="match status" value="1"/>
</dbReference>
<dbReference type="EMBL" id="MU004230">
    <property type="protein sequence ID" value="KAF2674419.1"/>
    <property type="molecule type" value="Genomic_DNA"/>
</dbReference>
<comment type="similarity">
    <text evidence="1">Belongs to the FHIP family.</text>
</comment>
<feature type="domain" description="FHF complex subunit HOOK-interacting protein C-terminal" evidence="3">
    <location>
        <begin position="574"/>
        <end position="616"/>
    </location>
</feature>
<dbReference type="InterPro" id="IPR019384">
    <property type="entry name" value="FHIP"/>
</dbReference>
<evidence type="ECO:0000259" key="3">
    <source>
        <dbReference type="Pfam" id="PF19314"/>
    </source>
</evidence>
<dbReference type="Pfam" id="PF10257">
    <property type="entry name" value="RAI16-like"/>
    <property type="match status" value="1"/>
</dbReference>